<gene>
    <name evidence="3" type="ORF">PIB30_028091</name>
</gene>
<sequence>METSVNNKSNKELVARGGHSKLLVRRPMQIFIFFVGFAFMLMFLYNDTSAFGIPLLSRFFIASPATISDNPKLESVLKIASMEDSTVIITTLNDAWVEPNSMFDLFLKSFHVGIETERLLDHMLVAKLCILIAINLRLRDTDIMWLRNPFNQFYNDADFQIACDHFNGDSNDLKNSPNGGFIYLKSNYRTIWFYKFWYNSRSAYPGKNEQDVLNVIKMNPIIQDIKLKTKFLSTTYFSGFCELSKEFNKVCTLHANCCGGLERKVKSLKMLFQDWAKYNMELSSKTKLEVHPSWSVPQGCK</sequence>
<evidence type="ECO:0000259" key="2">
    <source>
        <dbReference type="Pfam" id="PF03407"/>
    </source>
</evidence>
<accession>A0ABU6TBI8</accession>
<proteinExistence type="predicted"/>
<feature type="domain" description="Nucleotide-diphospho-sugar transferase" evidence="2">
    <location>
        <begin position="136"/>
        <end position="268"/>
    </location>
</feature>
<organism evidence="3 4">
    <name type="scientific">Stylosanthes scabra</name>
    <dbReference type="NCBI Taxonomy" id="79078"/>
    <lineage>
        <taxon>Eukaryota</taxon>
        <taxon>Viridiplantae</taxon>
        <taxon>Streptophyta</taxon>
        <taxon>Embryophyta</taxon>
        <taxon>Tracheophyta</taxon>
        <taxon>Spermatophyta</taxon>
        <taxon>Magnoliopsida</taxon>
        <taxon>eudicotyledons</taxon>
        <taxon>Gunneridae</taxon>
        <taxon>Pentapetalae</taxon>
        <taxon>rosids</taxon>
        <taxon>fabids</taxon>
        <taxon>Fabales</taxon>
        <taxon>Fabaceae</taxon>
        <taxon>Papilionoideae</taxon>
        <taxon>50 kb inversion clade</taxon>
        <taxon>dalbergioids sensu lato</taxon>
        <taxon>Dalbergieae</taxon>
        <taxon>Pterocarpus clade</taxon>
        <taxon>Stylosanthes</taxon>
    </lineage>
</organism>
<dbReference type="Pfam" id="PF03407">
    <property type="entry name" value="Nucleotid_trans"/>
    <property type="match status" value="1"/>
</dbReference>
<dbReference type="PANTHER" id="PTHR46038">
    <property type="entry name" value="EXPRESSED PROTEIN-RELATED"/>
    <property type="match status" value="1"/>
</dbReference>
<comment type="caution">
    <text evidence="3">The sequence shown here is derived from an EMBL/GenBank/DDBJ whole genome shotgun (WGS) entry which is preliminary data.</text>
</comment>
<reference evidence="3 4" key="1">
    <citation type="journal article" date="2023" name="Plants (Basel)">
        <title>Bridging the Gap: Combining Genomics and Transcriptomics Approaches to Understand Stylosanthes scabra, an Orphan Legume from the Brazilian Caatinga.</title>
        <authorList>
            <person name="Ferreira-Neto J.R.C."/>
            <person name="da Silva M.D."/>
            <person name="Binneck E."/>
            <person name="de Melo N.F."/>
            <person name="da Silva R.H."/>
            <person name="de Melo A.L.T.M."/>
            <person name="Pandolfi V."/>
            <person name="Bustamante F.O."/>
            <person name="Brasileiro-Vidal A.C."/>
            <person name="Benko-Iseppon A.M."/>
        </authorList>
    </citation>
    <scope>NUCLEOTIDE SEQUENCE [LARGE SCALE GENOMIC DNA]</scope>
    <source>
        <tissue evidence="3">Leaves</tissue>
    </source>
</reference>
<keyword evidence="1" id="KW-1133">Transmembrane helix</keyword>
<evidence type="ECO:0000313" key="3">
    <source>
        <dbReference type="EMBL" id="MED6145730.1"/>
    </source>
</evidence>
<dbReference type="Proteomes" id="UP001341840">
    <property type="component" value="Unassembled WGS sequence"/>
</dbReference>
<keyword evidence="1" id="KW-0812">Transmembrane</keyword>
<name>A0ABU6TBI8_9FABA</name>
<evidence type="ECO:0000313" key="4">
    <source>
        <dbReference type="Proteomes" id="UP001341840"/>
    </source>
</evidence>
<evidence type="ECO:0000256" key="1">
    <source>
        <dbReference type="SAM" id="Phobius"/>
    </source>
</evidence>
<dbReference type="InterPro" id="IPR005069">
    <property type="entry name" value="Nucl-diP-sugar_transferase"/>
</dbReference>
<dbReference type="PANTHER" id="PTHR46038:SF13">
    <property type="entry name" value="GLYCOSYLTRANSFERASE"/>
    <property type="match status" value="1"/>
</dbReference>
<keyword evidence="4" id="KW-1185">Reference proteome</keyword>
<feature type="transmembrane region" description="Helical" evidence="1">
    <location>
        <begin position="28"/>
        <end position="45"/>
    </location>
</feature>
<dbReference type="EMBL" id="JASCZI010090731">
    <property type="protein sequence ID" value="MED6145730.1"/>
    <property type="molecule type" value="Genomic_DNA"/>
</dbReference>
<protein>
    <recommendedName>
        <fullName evidence="2">Nucleotide-diphospho-sugar transferase domain-containing protein</fullName>
    </recommendedName>
</protein>
<dbReference type="InterPro" id="IPR044821">
    <property type="entry name" value="At1g28695/At4g15970-like"/>
</dbReference>
<keyword evidence="1" id="KW-0472">Membrane</keyword>